<sequence length="602" mass="70389">MVKSSETVRIPIITDNYSKMLYKCIEPLIKDYENHQATSLYYSIPESVKYTINWSYLFKLIGSRIDWSATILDRCFNVSHSPTPTVYMLFIYARSHEDMIRSVGHQLKYISCNEIVWKPEVYTVVIVILAFQEDPQLIAREIIYYLWKIYVFDCNVIIITEDGKYGEIYGANPFHKLNRCGHQLTVIKKLYNCLDPEYSSETAPVLHIPNIFPNCSLRVSMNMQAPFAYLDPVYGVDGTDIMLVKLIEEKFGVKSMISVREKLVTDQQLSTQFNNRFWRMYDIALGGHPMMQDFLNTVVYCRINVEHRYYFYLSDVADISGWQILIRVFLPAVWYSLGVIIFASIIILHLIKFRMRRKTRKLFTPFLLIIGFILQQSRKIPNDNVLRLYLFTIIPLFYLIGSLYTSLLHSFTLNPPAGRRMSSLDELYRWNMSSFISPENLFILRHIINASIQAKKWKVYSDINEAVIDITENDITLLETNLLVRYVLSKHPYDIYRLNDLVCNLNVALVLPKGSLFESKIDGLIKRINENGLYSRWLRFYTTNEHRKHQSVVNTRDKISNVAEVLTLTSLTPVFVLLIIGYALSFIVFIFELIYKINVDKK</sequence>
<evidence type="ECO:0000256" key="7">
    <source>
        <dbReference type="ARBA" id="ARBA00023180"/>
    </source>
</evidence>
<reference evidence="9 10" key="1">
    <citation type="submission" date="2022-12" db="EMBL/GenBank/DDBJ databases">
        <title>Chromosome-level genome assembly of true bugs.</title>
        <authorList>
            <person name="Ma L."/>
            <person name="Li H."/>
        </authorList>
    </citation>
    <scope>NUCLEOTIDE SEQUENCE [LARGE SCALE GENOMIC DNA]</scope>
    <source>
        <strain evidence="9">Lab_2022b</strain>
    </source>
</reference>
<dbReference type="InterPro" id="IPR052192">
    <property type="entry name" value="Insect_Ionotropic_Sensory_Rcpt"/>
</dbReference>
<dbReference type="EMBL" id="JAPXFL010000004">
    <property type="protein sequence ID" value="KAK9507311.1"/>
    <property type="molecule type" value="Genomic_DNA"/>
</dbReference>
<dbReference type="Proteomes" id="UP001461498">
    <property type="component" value="Unassembled WGS sequence"/>
</dbReference>
<keyword evidence="3 8" id="KW-0812">Transmembrane</keyword>
<protein>
    <recommendedName>
        <fullName evidence="11">Ionotropic receptor</fullName>
    </recommendedName>
</protein>
<organism evidence="9 10">
    <name type="scientific">Rhynocoris fuscipes</name>
    <dbReference type="NCBI Taxonomy" id="488301"/>
    <lineage>
        <taxon>Eukaryota</taxon>
        <taxon>Metazoa</taxon>
        <taxon>Ecdysozoa</taxon>
        <taxon>Arthropoda</taxon>
        <taxon>Hexapoda</taxon>
        <taxon>Insecta</taxon>
        <taxon>Pterygota</taxon>
        <taxon>Neoptera</taxon>
        <taxon>Paraneoptera</taxon>
        <taxon>Hemiptera</taxon>
        <taxon>Heteroptera</taxon>
        <taxon>Panheteroptera</taxon>
        <taxon>Cimicomorpha</taxon>
        <taxon>Reduviidae</taxon>
        <taxon>Harpactorinae</taxon>
        <taxon>Harpactorini</taxon>
        <taxon>Rhynocoris</taxon>
    </lineage>
</organism>
<evidence type="ECO:0000256" key="6">
    <source>
        <dbReference type="ARBA" id="ARBA00023170"/>
    </source>
</evidence>
<dbReference type="PANTHER" id="PTHR42643:SF24">
    <property type="entry name" value="IONOTROPIC RECEPTOR 60A"/>
    <property type="match status" value="1"/>
</dbReference>
<keyword evidence="10" id="KW-1185">Reference proteome</keyword>
<gene>
    <name evidence="9" type="ORF">O3M35_007196</name>
</gene>
<keyword evidence="2" id="KW-1003">Cell membrane</keyword>
<proteinExistence type="predicted"/>
<evidence type="ECO:0000256" key="4">
    <source>
        <dbReference type="ARBA" id="ARBA00022989"/>
    </source>
</evidence>
<keyword evidence="4 8" id="KW-1133">Transmembrane helix</keyword>
<evidence type="ECO:0000313" key="9">
    <source>
        <dbReference type="EMBL" id="KAK9507311.1"/>
    </source>
</evidence>
<dbReference type="GO" id="GO:0005886">
    <property type="term" value="C:plasma membrane"/>
    <property type="evidence" value="ECO:0007669"/>
    <property type="project" value="UniProtKB-SubCell"/>
</dbReference>
<evidence type="ECO:0000256" key="5">
    <source>
        <dbReference type="ARBA" id="ARBA00023136"/>
    </source>
</evidence>
<dbReference type="AlphaFoldDB" id="A0AAW1D9C3"/>
<feature type="transmembrane region" description="Helical" evidence="8">
    <location>
        <begin position="388"/>
        <end position="411"/>
    </location>
</feature>
<feature type="transmembrane region" description="Helical" evidence="8">
    <location>
        <begin position="332"/>
        <end position="351"/>
    </location>
</feature>
<feature type="transmembrane region" description="Helical" evidence="8">
    <location>
        <begin position="574"/>
        <end position="595"/>
    </location>
</feature>
<comment type="caution">
    <text evidence="9">The sequence shown here is derived from an EMBL/GenBank/DDBJ whole genome shotgun (WGS) entry which is preliminary data.</text>
</comment>
<dbReference type="SUPFAM" id="SSF53850">
    <property type="entry name" value="Periplasmic binding protein-like II"/>
    <property type="match status" value="1"/>
</dbReference>
<keyword evidence="6" id="KW-0675">Receptor</keyword>
<evidence type="ECO:0000256" key="1">
    <source>
        <dbReference type="ARBA" id="ARBA00004651"/>
    </source>
</evidence>
<accession>A0AAW1D9C3</accession>
<comment type="subcellular location">
    <subcellularLocation>
        <location evidence="1">Cell membrane</location>
        <topology evidence="1">Multi-pass membrane protein</topology>
    </subcellularLocation>
</comment>
<dbReference type="PANTHER" id="PTHR42643">
    <property type="entry name" value="IONOTROPIC RECEPTOR 20A-RELATED"/>
    <property type="match status" value="1"/>
</dbReference>
<keyword evidence="5 8" id="KW-0472">Membrane</keyword>
<evidence type="ECO:0000256" key="3">
    <source>
        <dbReference type="ARBA" id="ARBA00022692"/>
    </source>
</evidence>
<evidence type="ECO:0000256" key="2">
    <source>
        <dbReference type="ARBA" id="ARBA00022475"/>
    </source>
</evidence>
<evidence type="ECO:0000313" key="10">
    <source>
        <dbReference type="Proteomes" id="UP001461498"/>
    </source>
</evidence>
<keyword evidence="7" id="KW-0325">Glycoprotein</keyword>
<name>A0AAW1D9C3_9HEMI</name>
<evidence type="ECO:0000256" key="8">
    <source>
        <dbReference type="SAM" id="Phobius"/>
    </source>
</evidence>
<evidence type="ECO:0008006" key="11">
    <source>
        <dbReference type="Google" id="ProtNLM"/>
    </source>
</evidence>